<dbReference type="InterPro" id="IPR018065">
    <property type="entry name" value="Ribosomal_eL34_CS"/>
</dbReference>
<feature type="region of interest" description="Disordered" evidence="1">
    <location>
        <begin position="188"/>
        <end position="305"/>
    </location>
</feature>
<dbReference type="OrthoDB" id="7870459at2"/>
<evidence type="ECO:0000313" key="3">
    <source>
        <dbReference type="EMBL" id="SDD96869.1"/>
    </source>
</evidence>
<evidence type="ECO:0000256" key="1">
    <source>
        <dbReference type="SAM" id="MobiDB-lite"/>
    </source>
</evidence>
<evidence type="ECO:0008006" key="5">
    <source>
        <dbReference type="Google" id="ProtNLM"/>
    </source>
</evidence>
<organism evidence="3 4">
    <name type="scientific">Ruegeria marina</name>
    <dbReference type="NCBI Taxonomy" id="639004"/>
    <lineage>
        <taxon>Bacteria</taxon>
        <taxon>Pseudomonadati</taxon>
        <taxon>Pseudomonadota</taxon>
        <taxon>Alphaproteobacteria</taxon>
        <taxon>Rhodobacterales</taxon>
        <taxon>Roseobacteraceae</taxon>
        <taxon>Ruegeria</taxon>
    </lineage>
</organism>
<gene>
    <name evidence="3" type="ORF">SAMN04488239_11278</name>
</gene>
<reference evidence="4" key="1">
    <citation type="submission" date="2016-10" db="EMBL/GenBank/DDBJ databases">
        <authorList>
            <person name="Varghese N."/>
            <person name="Submissions S."/>
        </authorList>
    </citation>
    <scope>NUCLEOTIDE SEQUENCE [LARGE SCALE GENOMIC DNA]</scope>
    <source>
        <strain evidence="4">CGMCC 1.9108</strain>
    </source>
</reference>
<sequence>MKPAFALTLSFEGITLLHRAAGGWRQVGSVDLDAPDLADALGRLRKLALRLEPDLRCKLILPNDQIRYLTVDTGPFRGEARLGVIEQAVAGATPYRLDELVWDTSPEGAATHVAIVARETLAEAEAFAEEHGFHPVSFVAIPEDNPFLGEPFFGPTSAARDLTGSEAVDPDGIAVVVIGEAVVPDIEPDPLPPAGVEPSAPMIGFSTRRGKPDDDEPARAPAPASGVTETASAADRAKDAAPETVAATDTGVQSRRPARNDGDAPRQPSAPGPKPVTSPVAQPVTEEMPTTGFGPAVRSSQVPKTEADRLTIFGARKGGVGGKPRYLGIALTVSLLLFLAGVAAFAAFVVSGGMSGFSERDMIAVPVAPEPEPPQVEEQPNDPPATEEPEASPGATSAPSSIDEDPVDLNAGQSAPPLPALSGADDAVLHALQTDPRQVEELDFEPEPETATRETDDGVLFAAPDAPEVPGLIGLGDLFVASIDRTDLFHDAVALPNVTRYDTDDLPEGSNAPASAGQSFAFDDRGLVEPSPEGTLNPDGVLVYAGRPDRVPPAPPVRFEAAPEPDPAQERLASKRPKARPDDLIEQAERAQFGGRSRTELASLRPRARPASIQEQFEAEQATEPEDTVQEVSPLAVTTARKPRPRPENLTIAASAANSNPGSLVNPSRGAGAEEDGDGFVAATVKPKAPSPTSVARQATLDNAINLRDLNLIGVYGTPSNRRALVRLPSGRYKKVKVGDTIDGGRITAIGDSELRYQKGSRNLTLKIPSG</sequence>
<proteinExistence type="predicted"/>
<keyword evidence="2" id="KW-0812">Transmembrane</keyword>
<dbReference type="AlphaFoldDB" id="A0A1G6Z2J1"/>
<keyword evidence="2" id="KW-0472">Membrane</keyword>
<name>A0A1G6Z2J1_9RHOB</name>
<keyword evidence="4" id="KW-1185">Reference proteome</keyword>
<dbReference type="EMBL" id="FMZV01000012">
    <property type="protein sequence ID" value="SDD96869.1"/>
    <property type="molecule type" value="Genomic_DNA"/>
</dbReference>
<dbReference type="PROSITE" id="PS01145">
    <property type="entry name" value="RIBOSOMAL_L34E"/>
    <property type="match status" value="1"/>
</dbReference>
<evidence type="ECO:0000313" key="4">
    <source>
        <dbReference type="Proteomes" id="UP000199628"/>
    </source>
</evidence>
<dbReference type="Proteomes" id="UP000199628">
    <property type="component" value="Unassembled WGS sequence"/>
</dbReference>
<keyword evidence="2" id="KW-1133">Transmembrane helix</keyword>
<protein>
    <recommendedName>
        <fullName evidence="5">Type IV pilus biogenesis protein PilP</fullName>
    </recommendedName>
</protein>
<feature type="region of interest" description="Disordered" evidence="1">
    <location>
        <begin position="368"/>
        <end position="422"/>
    </location>
</feature>
<feature type="compositionally biased region" description="Basic and acidic residues" evidence="1">
    <location>
        <begin position="568"/>
        <end position="589"/>
    </location>
</feature>
<dbReference type="RefSeq" id="WP_093033976.1">
    <property type="nucleotide sequence ID" value="NZ_FMZV01000012.1"/>
</dbReference>
<feature type="region of interest" description="Disordered" evidence="1">
    <location>
        <begin position="500"/>
        <end position="675"/>
    </location>
</feature>
<feature type="compositionally biased region" description="Polar residues" evidence="1">
    <location>
        <begin position="656"/>
        <end position="666"/>
    </location>
</feature>
<feature type="compositionally biased region" description="Acidic residues" evidence="1">
    <location>
        <begin position="617"/>
        <end position="629"/>
    </location>
</feature>
<feature type="region of interest" description="Disordered" evidence="1">
    <location>
        <begin position="437"/>
        <end position="463"/>
    </location>
</feature>
<dbReference type="STRING" id="639004.SAMN04488239_11278"/>
<feature type="transmembrane region" description="Helical" evidence="2">
    <location>
        <begin position="326"/>
        <end position="350"/>
    </location>
</feature>
<accession>A0A1G6Z2J1</accession>
<evidence type="ECO:0000256" key="2">
    <source>
        <dbReference type="SAM" id="Phobius"/>
    </source>
</evidence>